<protein>
    <submittedName>
        <fullName evidence="1">Uncharacterized protein</fullName>
    </submittedName>
</protein>
<keyword evidence="2" id="KW-1185">Reference proteome</keyword>
<organism evidence="1 2">
    <name type="scientific">Pseudomonas grimontii</name>
    <dbReference type="NCBI Taxonomy" id="129847"/>
    <lineage>
        <taxon>Bacteria</taxon>
        <taxon>Pseudomonadati</taxon>
        <taxon>Pseudomonadota</taxon>
        <taxon>Gammaproteobacteria</taxon>
        <taxon>Pseudomonadales</taxon>
        <taxon>Pseudomonadaceae</taxon>
        <taxon>Pseudomonas</taxon>
    </lineage>
</organism>
<dbReference type="EMBL" id="FNKM01000002">
    <property type="protein sequence ID" value="SDQ69160.1"/>
    <property type="molecule type" value="Genomic_DNA"/>
</dbReference>
<evidence type="ECO:0000313" key="1">
    <source>
        <dbReference type="EMBL" id="SDQ69160.1"/>
    </source>
</evidence>
<proteinExistence type="predicted"/>
<comment type="caution">
    <text evidence="1">The sequence shown here is derived from an EMBL/GenBank/DDBJ whole genome shotgun (WGS) entry which is preliminary data.</text>
</comment>
<accession>A0ABY0TES6</accession>
<sequence>MTGLIGGSRIVAPPLPHLNVLIRQKVGGSSLSIAGEIPKRDIDIAQKDDLGIRMFGGWRLWLGGLCFEGMNNEQSETD</sequence>
<dbReference type="Proteomes" id="UP000198740">
    <property type="component" value="Unassembled WGS sequence"/>
</dbReference>
<gene>
    <name evidence="1" type="ORF">SAMN04490186_1538</name>
</gene>
<reference evidence="1 2" key="1">
    <citation type="submission" date="2016-10" db="EMBL/GenBank/DDBJ databases">
        <authorList>
            <person name="Varghese N."/>
            <person name="Submissions S."/>
        </authorList>
    </citation>
    <scope>NUCLEOTIDE SEQUENCE [LARGE SCALE GENOMIC DNA]</scope>
    <source>
        <strain evidence="1 2">BS2976</strain>
    </source>
</reference>
<name>A0ABY0TES6_9PSED</name>
<evidence type="ECO:0000313" key="2">
    <source>
        <dbReference type="Proteomes" id="UP000198740"/>
    </source>
</evidence>